<proteinExistence type="predicted"/>
<name>A0A7R9CSJ4_TIMCR</name>
<gene>
    <name evidence="1" type="ORF">TCEB3V08_LOCUS5361</name>
</gene>
<organism evidence="1">
    <name type="scientific">Timema cristinae</name>
    <name type="common">Walking stick</name>
    <dbReference type="NCBI Taxonomy" id="61476"/>
    <lineage>
        <taxon>Eukaryota</taxon>
        <taxon>Metazoa</taxon>
        <taxon>Ecdysozoa</taxon>
        <taxon>Arthropoda</taxon>
        <taxon>Hexapoda</taxon>
        <taxon>Insecta</taxon>
        <taxon>Pterygota</taxon>
        <taxon>Neoptera</taxon>
        <taxon>Polyneoptera</taxon>
        <taxon>Phasmatodea</taxon>
        <taxon>Timematodea</taxon>
        <taxon>Timematoidea</taxon>
        <taxon>Timematidae</taxon>
        <taxon>Timema</taxon>
    </lineage>
</organism>
<accession>A0A7R9CSJ4</accession>
<dbReference type="EMBL" id="OC318005">
    <property type="protein sequence ID" value="CAD7400158.1"/>
    <property type="molecule type" value="Genomic_DNA"/>
</dbReference>
<evidence type="ECO:0000313" key="1">
    <source>
        <dbReference type="EMBL" id="CAD7400158.1"/>
    </source>
</evidence>
<reference evidence="1" key="1">
    <citation type="submission" date="2020-11" db="EMBL/GenBank/DDBJ databases">
        <authorList>
            <person name="Tran Van P."/>
        </authorList>
    </citation>
    <scope>NUCLEOTIDE SEQUENCE</scope>
</reference>
<dbReference type="AlphaFoldDB" id="A0A7R9CSJ4"/>
<protein>
    <submittedName>
        <fullName evidence="1">Uncharacterized protein</fullName>
    </submittedName>
</protein>
<sequence length="200" mass="23142">MTTSARSLRGDQKEIAQPFHRRGLTRYITSLRNSDFKKKHLALESTQLDIMAHPTQQKMRSSNKIFKKESHDYYDEATQKMYFFTHEYCVRITIHGAGPQKREEDGYLSYEIQITARRSGQNQSIGYQTLSCGNSQFPCLVQKLTSSPQRYRLLMIDYQCRALVTKPEYGLSNPVLWEHPVPLPSLNTHILAPDISIIDD</sequence>